<evidence type="ECO:0000256" key="1">
    <source>
        <dbReference type="ARBA" id="ARBA00008709"/>
    </source>
</evidence>
<evidence type="ECO:0000313" key="9">
    <source>
        <dbReference type="Proteomes" id="UP001344447"/>
    </source>
</evidence>
<organism evidence="8 9">
    <name type="scientific">Dictyostelium firmibasis</name>
    <dbReference type="NCBI Taxonomy" id="79012"/>
    <lineage>
        <taxon>Eukaryota</taxon>
        <taxon>Amoebozoa</taxon>
        <taxon>Evosea</taxon>
        <taxon>Eumycetozoa</taxon>
        <taxon>Dictyostelia</taxon>
        <taxon>Dictyosteliales</taxon>
        <taxon>Dictyosteliaceae</taxon>
        <taxon>Dictyostelium</taxon>
    </lineage>
</organism>
<dbReference type="InterPro" id="IPR001673">
    <property type="entry name" value="S_mold_repeat"/>
</dbReference>
<gene>
    <name evidence="8" type="ORF">RB653_003732</name>
</gene>
<feature type="chain" id="PRO_5042927080" description="PA14 domain-containing protein" evidence="6">
    <location>
        <begin position="24"/>
        <end position="746"/>
    </location>
</feature>
<dbReference type="EMBL" id="JAVFKY010000001">
    <property type="protein sequence ID" value="KAK5582149.1"/>
    <property type="molecule type" value="Genomic_DNA"/>
</dbReference>
<proteinExistence type="inferred from homology"/>
<comment type="similarity">
    <text evidence="1">Belongs to the prespore-cell-inducing factor family.</text>
</comment>
<evidence type="ECO:0000256" key="4">
    <source>
        <dbReference type="SAM" id="MobiDB-lite"/>
    </source>
</evidence>
<dbReference type="NCBIfam" id="TIGR02148">
    <property type="entry name" value="Fibro_Slime"/>
    <property type="match status" value="1"/>
</dbReference>
<sequence length="746" mass="82870">MGNRNKKFFYFLIQLITILIVLADDPYNNLLPLEKDIAVIIRDLSPQTNPDFEIDNPNRVIKGLVKDYLNDEDRSPIYCCGDEHAPNFDRNRFVIHNQSTFYSWFHNQKDVNIVISKSLVFTRNVTADDPRIYSYESDNFFPIDKMGFEADSYNGPVKKNQWKDRWGFPRNFHFCLELHASFFYIGGELFNFKGDDDVWVFIDNRLVLDLGAPHDVSGQNGQGSVYLDNLGLEKSKSYNFDFFYCERHTTDSHIMVETSIDFKCKYYDYCGVCEGMGKCCNPSECYGSLPACGHFECPGLTDIAQGVDWHYHCKVVVPNCSLSDTFCVKHQCDPDSKQCVPSTDYSPCQGKSNSSCIEARCDDKMGGCYLKSKPKDSSKNDTTCYHETCNEDSGTWEYKALCEDDSDKCVQKKCIPNSGCSSSVVDCNDNDHCTIDSCSKDSGCKHDPIENCVPCVEGNKCSESSDKCQQLECNPYNSTTECIDRTKKNCDDSNACTIDTCNGETGECDNKPKICEAKNKCSTARCNSKTGECDNIYHCDDGILCTIDKCSDNGTCHYEPNLCDDGDQCTIDICLNTLTETGGCSHSPRVCEPKNSCFTSHCDKKLGCVQTPIVCPVEAFCLIGFCDNSTKKCMTAARPCIPEDPRCQYGVCDNTSKACIFKDYDPLPFRCQSAAVKAAVGVGAGAAAGIAIGGAIAMGLAIFGGKRGYDAWKSSRDNQIQTSSENPLYNPNPNQGDNPLYAANNS</sequence>
<dbReference type="AlphaFoldDB" id="A0AAN7TYE3"/>
<dbReference type="GO" id="GO:0005576">
    <property type="term" value="C:extracellular region"/>
    <property type="evidence" value="ECO:0007669"/>
    <property type="project" value="TreeGrafter"/>
</dbReference>
<dbReference type="InterPro" id="IPR051154">
    <property type="entry name" value="Prespore-cell_inducing_factor"/>
</dbReference>
<feature type="compositionally biased region" description="Polar residues" evidence="4">
    <location>
        <begin position="717"/>
        <end position="746"/>
    </location>
</feature>
<evidence type="ECO:0000259" key="7">
    <source>
        <dbReference type="PROSITE" id="PS51820"/>
    </source>
</evidence>
<name>A0AAN7TYE3_9MYCE</name>
<dbReference type="Proteomes" id="UP001344447">
    <property type="component" value="Unassembled WGS sequence"/>
</dbReference>
<dbReference type="PROSITE" id="PS51820">
    <property type="entry name" value="PA14"/>
    <property type="match status" value="1"/>
</dbReference>
<accession>A0AAN7TYE3</accession>
<keyword evidence="9" id="KW-1185">Reference proteome</keyword>
<keyword evidence="5" id="KW-0812">Transmembrane</keyword>
<evidence type="ECO:0000256" key="6">
    <source>
        <dbReference type="SAM" id="SignalP"/>
    </source>
</evidence>
<dbReference type="PANTHER" id="PTHR31137:SF3">
    <property type="entry name" value="PROTEIN PSIN"/>
    <property type="match status" value="1"/>
</dbReference>
<dbReference type="InterPro" id="IPR011658">
    <property type="entry name" value="PA14_dom"/>
</dbReference>
<dbReference type="Pfam" id="PF00526">
    <property type="entry name" value="Dicty_CTDC"/>
    <property type="match status" value="4"/>
</dbReference>
<keyword evidence="5" id="KW-0472">Membrane</keyword>
<keyword evidence="5" id="KW-1133">Transmembrane helix</keyword>
<dbReference type="InterPro" id="IPR011874">
    <property type="entry name" value="Fibro_Slime"/>
</dbReference>
<feature type="domain" description="PA14" evidence="7">
    <location>
        <begin position="125"/>
        <end position="276"/>
    </location>
</feature>
<keyword evidence="2 6" id="KW-0732">Signal</keyword>
<dbReference type="Pfam" id="PF07691">
    <property type="entry name" value="PA14"/>
    <property type="match status" value="1"/>
</dbReference>
<comment type="caution">
    <text evidence="8">The sequence shown here is derived from an EMBL/GenBank/DDBJ whole genome shotgun (WGS) entry which is preliminary data.</text>
</comment>
<feature type="signal peptide" evidence="6">
    <location>
        <begin position="1"/>
        <end position="23"/>
    </location>
</feature>
<evidence type="ECO:0000256" key="2">
    <source>
        <dbReference type="ARBA" id="ARBA00022729"/>
    </source>
</evidence>
<keyword evidence="3" id="KW-0325">Glycoprotein</keyword>
<dbReference type="PANTHER" id="PTHR31137">
    <property type="entry name" value="PROTEIN PSIB-RELATED-RELATED"/>
    <property type="match status" value="1"/>
</dbReference>
<dbReference type="InterPro" id="IPR037524">
    <property type="entry name" value="PA14/GLEYA"/>
</dbReference>
<evidence type="ECO:0000313" key="8">
    <source>
        <dbReference type="EMBL" id="KAK5582149.1"/>
    </source>
</evidence>
<reference evidence="8 9" key="1">
    <citation type="submission" date="2023-11" db="EMBL/GenBank/DDBJ databases">
        <title>Dfirmibasis_genome.</title>
        <authorList>
            <person name="Edelbroek B."/>
            <person name="Kjellin J."/>
            <person name="Jerlstrom-Hultqvist J."/>
            <person name="Soderbom F."/>
        </authorList>
    </citation>
    <scope>NUCLEOTIDE SEQUENCE [LARGE SCALE GENOMIC DNA]</scope>
    <source>
        <strain evidence="8 9">TNS-C-14</strain>
    </source>
</reference>
<feature type="transmembrane region" description="Helical" evidence="5">
    <location>
        <begin position="678"/>
        <end position="703"/>
    </location>
</feature>
<protein>
    <recommendedName>
        <fullName evidence="7">PA14 domain-containing protein</fullName>
    </recommendedName>
</protein>
<feature type="region of interest" description="Disordered" evidence="4">
    <location>
        <begin position="714"/>
        <end position="746"/>
    </location>
</feature>
<evidence type="ECO:0000256" key="3">
    <source>
        <dbReference type="ARBA" id="ARBA00023180"/>
    </source>
</evidence>
<evidence type="ECO:0000256" key="5">
    <source>
        <dbReference type="SAM" id="Phobius"/>
    </source>
</evidence>